<dbReference type="AlphaFoldDB" id="A0A1B0CEC1"/>
<keyword evidence="2" id="KW-1185">Reference proteome</keyword>
<dbReference type="EnsemblMetazoa" id="LLOJ002691-RA">
    <property type="protein sequence ID" value="LLOJ002691-PA"/>
    <property type="gene ID" value="LLOJ002691"/>
</dbReference>
<dbReference type="VEuPathDB" id="VectorBase:LLOJ002691"/>
<organism evidence="1 2">
    <name type="scientific">Lutzomyia longipalpis</name>
    <name type="common">Sand fly</name>
    <dbReference type="NCBI Taxonomy" id="7200"/>
    <lineage>
        <taxon>Eukaryota</taxon>
        <taxon>Metazoa</taxon>
        <taxon>Ecdysozoa</taxon>
        <taxon>Arthropoda</taxon>
        <taxon>Hexapoda</taxon>
        <taxon>Insecta</taxon>
        <taxon>Pterygota</taxon>
        <taxon>Neoptera</taxon>
        <taxon>Endopterygota</taxon>
        <taxon>Diptera</taxon>
        <taxon>Nematocera</taxon>
        <taxon>Psychodoidea</taxon>
        <taxon>Psychodidae</taxon>
        <taxon>Lutzomyia</taxon>
        <taxon>Lutzomyia</taxon>
    </lineage>
</organism>
<sequence length="79" mass="8546">MESSQLTAQKIMLKGKGAAAAFINADCTSNRGGHSVHLDILLDNLLDPEKSIDNSETIEWCKWLIAGGRTPSEFSAIVE</sequence>
<reference evidence="1" key="1">
    <citation type="submission" date="2020-05" db="UniProtKB">
        <authorList>
            <consortium name="EnsemblMetazoa"/>
        </authorList>
    </citation>
    <scope>IDENTIFICATION</scope>
    <source>
        <strain evidence="1">Jacobina</strain>
    </source>
</reference>
<evidence type="ECO:0000313" key="2">
    <source>
        <dbReference type="Proteomes" id="UP000092461"/>
    </source>
</evidence>
<accession>A0A1B0CEC1</accession>
<proteinExistence type="predicted"/>
<dbReference type="VEuPathDB" id="VectorBase:LLONM1_005063"/>
<name>A0A1B0CEC1_LUTLO</name>
<evidence type="ECO:0000313" key="1">
    <source>
        <dbReference type="EnsemblMetazoa" id="LLOJ002691-PA"/>
    </source>
</evidence>
<dbReference type="EMBL" id="AJWK01008723">
    <property type="status" value="NOT_ANNOTATED_CDS"/>
    <property type="molecule type" value="Genomic_DNA"/>
</dbReference>
<protein>
    <submittedName>
        <fullName evidence="1">Uncharacterized protein</fullName>
    </submittedName>
</protein>
<dbReference type="Proteomes" id="UP000092461">
    <property type="component" value="Unassembled WGS sequence"/>
</dbReference>